<gene>
    <name evidence="2" type="primary">moeB_1</name>
    <name evidence="2" type="ORF">Enr17x_05140</name>
</gene>
<reference evidence="2 3" key="1">
    <citation type="submission" date="2019-03" db="EMBL/GenBank/DDBJ databases">
        <title>Deep-cultivation of Planctomycetes and their phenomic and genomic characterization uncovers novel biology.</title>
        <authorList>
            <person name="Wiegand S."/>
            <person name="Jogler M."/>
            <person name="Boedeker C."/>
            <person name="Pinto D."/>
            <person name="Vollmers J."/>
            <person name="Rivas-Marin E."/>
            <person name="Kohn T."/>
            <person name="Peeters S.H."/>
            <person name="Heuer A."/>
            <person name="Rast P."/>
            <person name="Oberbeckmann S."/>
            <person name="Bunk B."/>
            <person name="Jeske O."/>
            <person name="Meyerdierks A."/>
            <person name="Storesund J.E."/>
            <person name="Kallscheuer N."/>
            <person name="Luecker S."/>
            <person name="Lage O.M."/>
            <person name="Pohl T."/>
            <person name="Merkel B.J."/>
            <person name="Hornburger P."/>
            <person name="Mueller R.-W."/>
            <person name="Bruemmer F."/>
            <person name="Labrenz M."/>
            <person name="Spormann A.M."/>
            <person name="Op den Camp H."/>
            <person name="Overmann J."/>
            <person name="Amann R."/>
            <person name="Jetten M.S.M."/>
            <person name="Mascher T."/>
            <person name="Medema M.H."/>
            <person name="Devos D.P."/>
            <person name="Kaster A.-K."/>
            <person name="Ovreas L."/>
            <person name="Rohde M."/>
            <person name="Galperin M.Y."/>
            <person name="Jogler C."/>
        </authorList>
    </citation>
    <scope>NUCLEOTIDE SEQUENCE [LARGE SCALE GENOMIC DNA]</scope>
    <source>
        <strain evidence="2 3">Enr17</strain>
    </source>
</reference>
<dbReference type="GO" id="GO:0004792">
    <property type="term" value="F:thiosulfate-cyanide sulfurtransferase activity"/>
    <property type="evidence" value="ECO:0007669"/>
    <property type="project" value="TreeGrafter"/>
</dbReference>
<dbReference type="Pfam" id="PF00899">
    <property type="entry name" value="ThiF"/>
    <property type="match status" value="1"/>
</dbReference>
<evidence type="ECO:0000313" key="2">
    <source>
        <dbReference type="EMBL" id="QDV48502.1"/>
    </source>
</evidence>
<dbReference type="OrthoDB" id="9804286at2"/>
<dbReference type="Gene3D" id="3.40.50.720">
    <property type="entry name" value="NAD(P)-binding Rossmann-like Domain"/>
    <property type="match status" value="1"/>
</dbReference>
<evidence type="ECO:0000259" key="1">
    <source>
        <dbReference type="Pfam" id="PF00899"/>
    </source>
</evidence>
<feature type="domain" description="THIF-type NAD/FAD binding fold" evidence="1">
    <location>
        <begin position="15"/>
        <end position="171"/>
    </location>
</feature>
<name>A0A518I5X1_9PLAN</name>
<keyword evidence="2" id="KW-0808">Transferase</keyword>
<dbReference type="InterPro" id="IPR045886">
    <property type="entry name" value="ThiF/MoeB/HesA"/>
</dbReference>
<sequence length="315" mass="34483">MQFARIENVIDIPTIQNKVVTIVGAGGSAPLIENLTRCGVQHWKLIDPDMIENVNISRQGHSPADIGIAKVNAVANKIRAINPGATVECFPIDFTTLNDDEIREAFGDTSLFIFATDSFAAQSRGNEVALLLNTSAIWIGLYTGGLGGEVVFWHPELECCFRCLCSGRYKAQEKAKSEGRSLDPPSDGATIFDVQLLDSIAGHLCLGLLTRGSDNRFGKLIDQLGDRQFIQVSISPDFQINGKDVIRKHLGIEENCSSYFAWNAIALSDPDQGNECCPDCETYRGIKFWPPLHGAPSSVRIRTDQSHVNQTVEST</sequence>
<dbReference type="GO" id="GO:0008641">
    <property type="term" value="F:ubiquitin-like modifier activating enzyme activity"/>
    <property type="evidence" value="ECO:0007669"/>
    <property type="project" value="InterPro"/>
</dbReference>
<proteinExistence type="predicted"/>
<organism evidence="2 3">
    <name type="scientific">Gimesia fumaroli</name>
    <dbReference type="NCBI Taxonomy" id="2527976"/>
    <lineage>
        <taxon>Bacteria</taxon>
        <taxon>Pseudomonadati</taxon>
        <taxon>Planctomycetota</taxon>
        <taxon>Planctomycetia</taxon>
        <taxon>Planctomycetales</taxon>
        <taxon>Planctomycetaceae</taxon>
        <taxon>Gimesia</taxon>
    </lineage>
</organism>
<dbReference type="KEGG" id="gfm:Enr17x_05140"/>
<evidence type="ECO:0000313" key="3">
    <source>
        <dbReference type="Proteomes" id="UP000318313"/>
    </source>
</evidence>
<dbReference type="SUPFAM" id="SSF69572">
    <property type="entry name" value="Activating enzymes of the ubiquitin-like proteins"/>
    <property type="match status" value="1"/>
</dbReference>
<protein>
    <submittedName>
        <fullName evidence="2">Molybdopterin-synthase adenylyltransferase</fullName>
        <ecNumber evidence="2">2.7.7.80</ecNumber>
    </submittedName>
</protein>
<keyword evidence="2" id="KW-0548">Nucleotidyltransferase</keyword>
<dbReference type="InterPro" id="IPR000594">
    <property type="entry name" value="ThiF_NAD_FAD-bd"/>
</dbReference>
<accession>A0A518I5X1</accession>
<dbReference type="PANTHER" id="PTHR10953:SF102">
    <property type="entry name" value="ADENYLYLTRANSFERASE AND SULFURTRANSFERASE MOCS3"/>
    <property type="match status" value="1"/>
</dbReference>
<dbReference type="EC" id="2.7.7.80" evidence="2"/>
<dbReference type="InterPro" id="IPR035985">
    <property type="entry name" value="Ubiquitin-activating_enz"/>
</dbReference>
<dbReference type="EMBL" id="CP037452">
    <property type="protein sequence ID" value="QDV48502.1"/>
    <property type="molecule type" value="Genomic_DNA"/>
</dbReference>
<dbReference type="PANTHER" id="PTHR10953">
    <property type="entry name" value="UBIQUITIN-ACTIVATING ENZYME E1"/>
    <property type="match status" value="1"/>
</dbReference>
<dbReference type="AlphaFoldDB" id="A0A518I5X1"/>
<dbReference type="Proteomes" id="UP000318313">
    <property type="component" value="Chromosome"/>
</dbReference>
<dbReference type="GO" id="GO:0061605">
    <property type="term" value="F:molybdopterin-synthase adenylyltransferase activity"/>
    <property type="evidence" value="ECO:0007669"/>
    <property type="project" value="UniProtKB-EC"/>
</dbReference>
<dbReference type="GO" id="GO:0005737">
    <property type="term" value="C:cytoplasm"/>
    <property type="evidence" value="ECO:0007669"/>
    <property type="project" value="TreeGrafter"/>
</dbReference>
<keyword evidence="3" id="KW-1185">Reference proteome</keyword>
<dbReference type="RefSeq" id="WP_145305636.1">
    <property type="nucleotide sequence ID" value="NZ_CP037452.1"/>
</dbReference>